<sequence length="194" mass="20329">MAVVPVWVGTWRLGLFAVIVGAAVAVGVPAAHAYPPGFPDLDTFEAVDAGPFTHSYDYGRGGKGTLVSFGTPDGVYCNWQQSSDVAKHPEINCIGNVPGIPSYVRDRDEPGCTEVRFQGDWVGGADTYGFVHSYASSGTCPKADVAQPSTALRPGQKLTSSNITCAVAQGNVTACIDPVVNRGFMLTPAGSWAF</sequence>
<accession>A0A1A0RGX3</accession>
<evidence type="ECO:0000313" key="1">
    <source>
        <dbReference type="EMBL" id="OBB33343.1"/>
    </source>
</evidence>
<dbReference type="Proteomes" id="UP000093902">
    <property type="component" value="Unassembled WGS sequence"/>
</dbReference>
<comment type="caution">
    <text evidence="1">The sequence shown here is derived from an EMBL/GenBank/DDBJ whole genome shotgun (WGS) entry which is preliminary data.</text>
</comment>
<dbReference type="OrthoDB" id="4762335at2"/>
<proteinExistence type="predicted"/>
<gene>
    <name evidence="1" type="ORF">A5792_09300</name>
</gene>
<organism evidence="1 2">
    <name type="scientific">Mycolicibacterium peregrinum</name>
    <name type="common">Mycobacterium peregrinum</name>
    <dbReference type="NCBI Taxonomy" id="43304"/>
    <lineage>
        <taxon>Bacteria</taxon>
        <taxon>Bacillati</taxon>
        <taxon>Actinomycetota</taxon>
        <taxon>Actinomycetes</taxon>
        <taxon>Mycobacteriales</taxon>
        <taxon>Mycobacteriaceae</taxon>
        <taxon>Mycolicibacterium</taxon>
    </lineage>
</organism>
<reference evidence="2" key="1">
    <citation type="submission" date="2016-06" db="EMBL/GenBank/DDBJ databases">
        <authorList>
            <person name="Sutton G."/>
            <person name="Brinkac L."/>
            <person name="Sanka R."/>
            <person name="Adams M."/>
            <person name="Lau E."/>
            <person name="Mehaffy C."/>
            <person name="Tameris M."/>
            <person name="Hatherill M."/>
            <person name="Hanekom W."/>
            <person name="Mahomed H."/>
            <person name="Mcshane H."/>
        </authorList>
    </citation>
    <scope>NUCLEOTIDE SEQUENCE [LARGE SCALE GENOMIC DNA]</scope>
    <source>
        <strain evidence="2">852002-51209_SCH5440388</strain>
    </source>
</reference>
<dbReference type="RefSeq" id="WP_064928893.1">
    <property type="nucleotide sequence ID" value="NZ_LZSO01000008.1"/>
</dbReference>
<name>A0A1A0RGX3_MYCPR</name>
<dbReference type="EMBL" id="LZSO01000008">
    <property type="protein sequence ID" value="OBB33343.1"/>
    <property type="molecule type" value="Genomic_DNA"/>
</dbReference>
<dbReference type="AlphaFoldDB" id="A0A1A0RGX3"/>
<protein>
    <submittedName>
        <fullName evidence="1">Uncharacterized protein</fullName>
    </submittedName>
</protein>
<evidence type="ECO:0000313" key="2">
    <source>
        <dbReference type="Proteomes" id="UP000093902"/>
    </source>
</evidence>